<dbReference type="STRING" id="686832.A0A0C3CAY4"/>
<dbReference type="Pfam" id="PF12770">
    <property type="entry name" value="CHAT"/>
    <property type="match status" value="1"/>
</dbReference>
<evidence type="ECO:0000313" key="4">
    <source>
        <dbReference type="EMBL" id="KIM41369.1"/>
    </source>
</evidence>
<evidence type="ECO:0000256" key="2">
    <source>
        <dbReference type="ARBA" id="ARBA00022803"/>
    </source>
</evidence>
<keyword evidence="2" id="KW-0802">TPR repeat</keyword>
<dbReference type="EMBL" id="KN831780">
    <property type="protein sequence ID" value="KIM41369.1"/>
    <property type="molecule type" value="Genomic_DNA"/>
</dbReference>
<gene>
    <name evidence="4" type="ORF">M413DRAFT_10973</name>
</gene>
<dbReference type="PANTHER" id="PTHR44858:SF1">
    <property type="entry name" value="UDP-N-ACETYLGLUCOSAMINE--PEPTIDE N-ACETYLGLUCOSAMINYLTRANSFERASE SPINDLY-RELATED"/>
    <property type="match status" value="1"/>
</dbReference>
<dbReference type="OrthoDB" id="9991317at2759"/>
<dbReference type="InterPro" id="IPR024983">
    <property type="entry name" value="CHAT_dom"/>
</dbReference>
<evidence type="ECO:0000313" key="5">
    <source>
        <dbReference type="Proteomes" id="UP000053424"/>
    </source>
</evidence>
<evidence type="ECO:0000259" key="3">
    <source>
        <dbReference type="Pfam" id="PF12770"/>
    </source>
</evidence>
<organism evidence="4 5">
    <name type="scientific">Hebeloma cylindrosporum</name>
    <dbReference type="NCBI Taxonomy" id="76867"/>
    <lineage>
        <taxon>Eukaryota</taxon>
        <taxon>Fungi</taxon>
        <taxon>Dikarya</taxon>
        <taxon>Basidiomycota</taxon>
        <taxon>Agaricomycotina</taxon>
        <taxon>Agaricomycetes</taxon>
        <taxon>Agaricomycetidae</taxon>
        <taxon>Agaricales</taxon>
        <taxon>Agaricineae</taxon>
        <taxon>Hymenogastraceae</taxon>
        <taxon>Hebeloma</taxon>
    </lineage>
</organism>
<dbReference type="InterPro" id="IPR050498">
    <property type="entry name" value="Ycf3"/>
</dbReference>
<dbReference type="SUPFAM" id="SSF48452">
    <property type="entry name" value="TPR-like"/>
    <property type="match status" value="2"/>
</dbReference>
<reference evidence="4 5" key="1">
    <citation type="submission" date="2014-04" db="EMBL/GenBank/DDBJ databases">
        <authorList>
            <consortium name="DOE Joint Genome Institute"/>
            <person name="Kuo A."/>
            <person name="Gay G."/>
            <person name="Dore J."/>
            <person name="Kohler A."/>
            <person name="Nagy L.G."/>
            <person name="Floudas D."/>
            <person name="Copeland A."/>
            <person name="Barry K.W."/>
            <person name="Cichocki N."/>
            <person name="Veneault-Fourrey C."/>
            <person name="LaButti K."/>
            <person name="Lindquist E.A."/>
            <person name="Lipzen A."/>
            <person name="Lundell T."/>
            <person name="Morin E."/>
            <person name="Murat C."/>
            <person name="Sun H."/>
            <person name="Tunlid A."/>
            <person name="Henrissat B."/>
            <person name="Grigoriev I.V."/>
            <person name="Hibbett D.S."/>
            <person name="Martin F."/>
            <person name="Nordberg H.P."/>
            <person name="Cantor M.N."/>
            <person name="Hua S.X."/>
        </authorList>
    </citation>
    <scope>NUCLEOTIDE SEQUENCE [LARGE SCALE GENOMIC DNA]</scope>
    <source>
        <strain evidence="5">h7</strain>
    </source>
</reference>
<protein>
    <recommendedName>
        <fullName evidence="3">CHAT domain-containing protein</fullName>
    </recommendedName>
</protein>
<dbReference type="AlphaFoldDB" id="A0A0C3CAY4"/>
<name>A0A0C3CAY4_HEBCY</name>
<dbReference type="Gene3D" id="1.25.40.10">
    <property type="entry name" value="Tetratricopeptide repeat domain"/>
    <property type="match status" value="3"/>
</dbReference>
<keyword evidence="5" id="KW-1185">Reference proteome</keyword>
<accession>A0A0C3CAY4</accession>
<feature type="domain" description="CHAT" evidence="3">
    <location>
        <begin position="917"/>
        <end position="1216"/>
    </location>
</feature>
<dbReference type="PANTHER" id="PTHR44858">
    <property type="entry name" value="TETRATRICOPEPTIDE REPEAT PROTEIN 6"/>
    <property type="match status" value="1"/>
</dbReference>
<evidence type="ECO:0000256" key="1">
    <source>
        <dbReference type="ARBA" id="ARBA00022737"/>
    </source>
</evidence>
<proteinExistence type="predicted"/>
<reference evidence="5" key="2">
    <citation type="submission" date="2015-01" db="EMBL/GenBank/DDBJ databases">
        <title>Evolutionary Origins and Diversification of the Mycorrhizal Mutualists.</title>
        <authorList>
            <consortium name="DOE Joint Genome Institute"/>
            <consortium name="Mycorrhizal Genomics Consortium"/>
            <person name="Kohler A."/>
            <person name="Kuo A."/>
            <person name="Nagy L.G."/>
            <person name="Floudas D."/>
            <person name="Copeland A."/>
            <person name="Barry K.W."/>
            <person name="Cichocki N."/>
            <person name="Veneault-Fourrey C."/>
            <person name="LaButti K."/>
            <person name="Lindquist E.A."/>
            <person name="Lipzen A."/>
            <person name="Lundell T."/>
            <person name="Morin E."/>
            <person name="Murat C."/>
            <person name="Riley R."/>
            <person name="Ohm R."/>
            <person name="Sun H."/>
            <person name="Tunlid A."/>
            <person name="Henrissat B."/>
            <person name="Grigoriev I.V."/>
            <person name="Hibbett D.S."/>
            <person name="Martin F."/>
        </authorList>
    </citation>
    <scope>NUCLEOTIDE SEQUENCE [LARGE SCALE GENOMIC DNA]</scope>
    <source>
        <strain evidence="5">h7</strain>
    </source>
</reference>
<sequence>MGAPQINPMHFGDELGRPLSLRRISLTTWIYRGKLELSPHVQEVEVFVEIDAENKTRCLRLETGDLESYKDLPSSDFRPLRTEIEGIEFMMYFCVIRLMPTNPPTYSHRNFDELLQTIKDSPPDRARAPFLQVLDLDDDHQNKRGLFTCCGDLLLKRFQQTNKIHDITNTIFAYELAFKLLPAGDPEYLIYTQDIAISYMLRCRLPGGDYASDLSQAISGYEMVVDGIPITHRGMPIWLNNLSILLENRYKRTRRPADLDKAIVVQRRDLGDLADALSALDEAIRLSPDTPAWLETKGMILLERFKKSRQLADIKQALRVCQKAVDLTSKGDSGLPQRPHLLGHSFDGRFEIQGNLDDIDEAIRLKHRGINLANRDHRNRARWLDSLAGSLLRRFPHTEDLEDLTQAISAQREAVEISLDPTHKSTLLSNLASSLVHRYIQAGDTADLNDAILTQHQAIQVVDTEPSHPGKLLLMNNLGIHLALRFQLTRVSTDIDDAIELHQNVVRLTTDEKDLAMQSRMDNLATALTNRYQYSNKSSDLEGAILAGRQAVKLARTNKAANLPSILSNHGLILLCRFERESHLEDVKEAIHDIREAISLAPDGHVSIRGYSLNLSNCLQRRFEHTKDINDINEAITILQDVVNLSNDSEMNTDMLCLWVTLHTLRRTTGPGNSHLPAPRCCDVSHRTSVRALKGHSPLGGPSKNLIDPQQTLDGLGMSIELCSQIAGLEQTIEERYINIVDTKNLIYHLQLQPSPLRMRALEIAGSRQTFSILNTTITEQISMQSQVNAHLKHSREWDRLLQKIREIPQFQGFLRPPRAADLLKGLPKTGYVVVINVFKERCDVLALVSGADAPQHIPLPDFSYELAEDLRQRLKRYLVVNGVRMRDGEEFELTRSARPMSDVLDDKLVSEILCILWVNVVEPILHSLGIPCRPAEPTRIWWCATGPLASLPLHAAGIYGKTNMAAPGSVISDFVISSYTPTLSALLDRVNNLRNIKEEQKGLLLVSQPKTPGLSRLPGTIKEARLVSEQLQLEDREQVSRVTCLDGDEATLERVVSEMESHSCIHFACHAKQDGEPLDSGFYLQDGRLELTEIIKRQFPIADLAFLSACQTSTGEDGLSEEAVHLAAGMLAAGYRGVVATMWSIKDRHGPVVAESFYRELRKHQTQTPNGGKPEGISSRGAATALHHGIKQLRESLDDSESSLLTWVPYVHIGS</sequence>
<dbReference type="Proteomes" id="UP000053424">
    <property type="component" value="Unassembled WGS sequence"/>
</dbReference>
<keyword evidence="1" id="KW-0677">Repeat</keyword>
<dbReference type="HOGENOM" id="CLU_001305_0_3_1"/>
<dbReference type="InterPro" id="IPR011990">
    <property type="entry name" value="TPR-like_helical_dom_sf"/>
</dbReference>